<dbReference type="Gene3D" id="1.20.1070.10">
    <property type="entry name" value="Rhodopsin 7-helix transmembrane proteins"/>
    <property type="match status" value="1"/>
</dbReference>
<evidence type="ECO:0000256" key="9">
    <source>
        <dbReference type="SAM" id="Phobius"/>
    </source>
</evidence>
<organism evidence="11 12">
    <name type="scientific">Huso huso</name>
    <name type="common">Beluga</name>
    <name type="synonym">Acipenser huso</name>
    <dbReference type="NCBI Taxonomy" id="61971"/>
    <lineage>
        <taxon>Eukaryota</taxon>
        <taxon>Metazoa</taxon>
        <taxon>Chordata</taxon>
        <taxon>Craniata</taxon>
        <taxon>Vertebrata</taxon>
        <taxon>Euteleostomi</taxon>
        <taxon>Actinopterygii</taxon>
        <taxon>Chondrostei</taxon>
        <taxon>Acipenseriformes</taxon>
        <taxon>Acipenseridae</taxon>
        <taxon>Huso</taxon>
    </lineage>
</organism>
<protein>
    <submittedName>
        <fullName evidence="11">Proteinase-activated receptor 3-like</fullName>
    </submittedName>
</protein>
<comment type="caution">
    <text evidence="11">The sequence shown here is derived from an EMBL/GenBank/DDBJ whole genome shotgun (WGS) entry which is preliminary data.</text>
</comment>
<feature type="domain" description="G-protein coupled receptors family 1 profile" evidence="10">
    <location>
        <begin position="41"/>
        <end position="262"/>
    </location>
</feature>
<keyword evidence="7" id="KW-0325">Glycoprotein</keyword>
<evidence type="ECO:0000256" key="6">
    <source>
        <dbReference type="ARBA" id="ARBA00023170"/>
    </source>
</evidence>
<feature type="transmembrane region" description="Helical" evidence="9">
    <location>
        <begin position="210"/>
        <end position="230"/>
    </location>
</feature>
<dbReference type="PANTHER" id="PTHR24232">
    <property type="entry name" value="G-PROTEIN COUPLED RECEPTOR"/>
    <property type="match status" value="1"/>
</dbReference>
<evidence type="ECO:0000256" key="4">
    <source>
        <dbReference type="ARBA" id="ARBA00023040"/>
    </source>
</evidence>
<evidence type="ECO:0000313" key="12">
    <source>
        <dbReference type="Proteomes" id="UP001369086"/>
    </source>
</evidence>
<feature type="transmembrane region" description="Helical" evidence="9">
    <location>
        <begin position="24"/>
        <end position="50"/>
    </location>
</feature>
<proteinExistence type="predicted"/>
<dbReference type="Proteomes" id="UP001369086">
    <property type="component" value="Unassembled WGS sequence"/>
</dbReference>
<keyword evidence="5 9" id="KW-0472">Membrane</keyword>
<dbReference type="Pfam" id="PF00001">
    <property type="entry name" value="7tm_1"/>
    <property type="match status" value="1"/>
</dbReference>
<dbReference type="EMBL" id="JAHFZB010000042">
    <property type="protein sequence ID" value="KAK6468756.1"/>
    <property type="molecule type" value="Genomic_DNA"/>
</dbReference>
<feature type="transmembrane region" description="Helical" evidence="9">
    <location>
        <begin position="136"/>
        <end position="157"/>
    </location>
</feature>
<keyword evidence="2 9" id="KW-0812">Transmembrane</keyword>
<evidence type="ECO:0000256" key="3">
    <source>
        <dbReference type="ARBA" id="ARBA00022989"/>
    </source>
</evidence>
<name>A0ABR0Y8L5_HUSHU</name>
<dbReference type="InterPro" id="IPR017452">
    <property type="entry name" value="GPCR_Rhodpsn_7TM"/>
</dbReference>
<evidence type="ECO:0000256" key="2">
    <source>
        <dbReference type="ARBA" id="ARBA00022692"/>
    </source>
</evidence>
<evidence type="ECO:0000313" key="11">
    <source>
        <dbReference type="EMBL" id="KAK6468756.1"/>
    </source>
</evidence>
<keyword evidence="6" id="KW-0675">Receptor</keyword>
<evidence type="ECO:0000256" key="7">
    <source>
        <dbReference type="ARBA" id="ARBA00023180"/>
    </source>
</evidence>
<dbReference type="InterPro" id="IPR000276">
    <property type="entry name" value="GPCR_Rhodpsn"/>
</dbReference>
<evidence type="ECO:0000256" key="5">
    <source>
        <dbReference type="ARBA" id="ARBA00023136"/>
    </source>
</evidence>
<evidence type="ECO:0000256" key="1">
    <source>
        <dbReference type="ARBA" id="ARBA00004141"/>
    </source>
</evidence>
<comment type="subcellular location">
    <subcellularLocation>
        <location evidence="1">Membrane</location>
        <topology evidence="1">Multi-pass membrane protein</topology>
    </subcellularLocation>
</comment>
<dbReference type="SUPFAM" id="SSF81321">
    <property type="entry name" value="Family A G protein-coupled receptor-like"/>
    <property type="match status" value="1"/>
</dbReference>
<dbReference type="PROSITE" id="PS50262">
    <property type="entry name" value="G_PROTEIN_RECEP_F1_2"/>
    <property type="match status" value="1"/>
</dbReference>
<sequence length="322" mass="36340">MVPNNTTALSTGFDLECRDNPAGIAFWVAMGTLTAILGLPASVTVLWILLRRKTAILSSEVFIMNLAVVDTLYCLNTPLAIYNYCFLKNIIAYSVVFFLLNLNVIGGPLFLCCICVERYMAVVHPVTYLGLKSLTYRVLCCAVAWAIIFPFSFYLSITAFEYPTYAVSGVISAFFIFMVFCNISILRVLRKSAPGRDEIHPMKKKALQMVFTILMIVLFSYLPIVAIFPFKSYFNPMTFQCYISPVCYSFIMPRRFIQPLLYLSNVEKRPKMQAWLRKAAAKIFALIFTFPTGMCIDSWGRLGNPKSIVICVADSQCNNLRG</sequence>
<keyword evidence="4" id="KW-0297">G-protein coupled receptor</keyword>
<feature type="transmembrane region" description="Helical" evidence="9">
    <location>
        <begin position="169"/>
        <end position="189"/>
    </location>
</feature>
<feature type="transmembrane region" description="Helical" evidence="9">
    <location>
        <begin position="90"/>
        <end position="116"/>
    </location>
</feature>
<dbReference type="PRINTS" id="PR00237">
    <property type="entry name" value="GPCRRHODOPSN"/>
</dbReference>
<evidence type="ECO:0000259" key="10">
    <source>
        <dbReference type="PROSITE" id="PS50262"/>
    </source>
</evidence>
<gene>
    <name evidence="11" type="ORF">HHUSO_G33089</name>
</gene>
<evidence type="ECO:0000256" key="8">
    <source>
        <dbReference type="ARBA" id="ARBA00023224"/>
    </source>
</evidence>
<accession>A0ABR0Y8L5</accession>
<keyword evidence="12" id="KW-1185">Reference proteome</keyword>
<reference evidence="11 12" key="1">
    <citation type="submission" date="2021-05" db="EMBL/GenBank/DDBJ databases">
        <authorList>
            <person name="Zahm M."/>
            <person name="Klopp C."/>
            <person name="Cabau C."/>
            <person name="Kuhl H."/>
            <person name="Suciu R."/>
            <person name="Ciorpac M."/>
            <person name="Holostenco D."/>
            <person name="Gessner J."/>
            <person name="Wuertz S."/>
            <person name="Hohne C."/>
            <person name="Stock M."/>
            <person name="Gislard M."/>
            <person name="Lluch J."/>
            <person name="Milhes M."/>
            <person name="Lampietro C."/>
            <person name="Lopez Roques C."/>
            <person name="Donnadieu C."/>
            <person name="Du K."/>
            <person name="Schartl M."/>
            <person name="Guiguen Y."/>
        </authorList>
    </citation>
    <scope>NUCLEOTIDE SEQUENCE [LARGE SCALE GENOMIC DNA]</scope>
    <source>
        <strain evidence="11">Hh-F2</strain>
        <tissue evidence="11">Blood</tissue>
    </source>
</reference>
<dbReference type="PANTHER" id="PTHR24232:SF107">
    <property type="entry name" value="HYDROXYCARBOXYLIC ACID RECEPTOR 2-LIKE"/>
    <property type="match status" value="1"/>
</dbReference>
<feature type="transmembrane region" description="Helical" evidence="9">
    <location>
        <begin position="62"/>
        <end position="84"/>
    </location>
</feature>
<keyword evidence="3 9" id="KW-1133">Transmembrane helix</keyword>
<keyword evidence="8" id="KW-0807">Transducer</keyword>